<dbReference type="SMART" id="SM00895">
    <property type="entry name" value="FCD"/>
    <property type="match status" value="1"/>
</dbReference>
<evidence type="ECO:0000256" key="2">
    <source>
        <dbReference type="ARBA" id="ARBA00023125"/>
    </source>
</evidence>
<evidence type="ECO:0000313" key="7">
    <source>
        <dbReference type="Proteomes" id="UP001157114"/>
    </source>
</evidence>
<organism evidence="6 7">
    <name type="scientific">Paenibacillus glycanilyticus</name>
    <dbReference type="NCBI Taxonomy" id="126569"/>
    <lineage>
        <taxon>Bacteria</taxon>
        <taxon>Bacillati</taxon>
        <taxon>Bacillota</taxon>
        <taxon>Bacilli</taxon>
        <taxon>Bacillales</taxon>
        <taxon>Paenibacillaceae</taxon>
        <taxon>Paenibacillus</taxon>
    </lineage>
</organism>
<evidence type="ECO:0000313" key="6">
    <source>
        <dbReference type="EMBL" id="GLX70439.1"/>
    </source>
</evidence>
<evidence type="ECO:0000256" key="4">
    <source>
        <dbReference type="SAM" id="MobiDB-lite"/>
    </source>
</evidence>
<keyword evidence="7" id="KW-1185">Reference proteome</keyword>
<dbReference type="PRINTS" id="PR00035">
    <property type="entry name" value="HTHGNTR"/>
</dbReference>
<dbReference type="InterPro" id="IPR036388">
    <property type="entry name" value="WH-like_DNA-bd_sf"/>
</dbReference>
<keyword evidence="3" id="KW-0804">Transcription</keyword>
<evidence type="ECO:0000256" key="3">
    <source>
        <dbReference type="ARBA" id="ARBA00023163"/>
    </source>
</evidence>
<protein>
    <submittedName>
        <fullName evidence="6">GntR family transcriptional regulator</fullName>
    </submittedName>
</protein>
<dbReference type="CDD" id="cd07377">
    <property type="entry name" value="WHTH_GntR"/>
    <property type="match status" value="1"/>
</dbReference>
<comment type="caution">
    <text evidence="6">The sequence shown here is derived from an EMBL/GenBank/DDBJ whole genome shotgun (WGS) entry which is preliminary data.</text>
</comment>
<dbReference type="PANTHER" id="PTHR43537:SF47">
    <property type="entry name" value="REGULATORY PROTEIN GNTR HTH"/>
    <property type="match status" value="1"/>
</dbReference>
<reference evidence="6 7" key="1">
    <citation type="submission" date="2023-03" db="EMBL/GenBank/DDBJ databases">
        <title>Draft genome sequence of the bacteria which degrade cell wall of Tricholomamatutake.</title>
        <authorList>
            <person name="Konishi Y."/>
            <person name="Fukuta Y."/>
            <person name="Shirasaka N."/>
        </authorList>
    </citation>
    <scope>NUCLEOTIDE SEQUENCE [LARGE SCALE GENOMIC DNA]</scope>
    <source>
        <strain evidence="7">mu1</strain>
    </source>
</reference>
<dbReference type="PANTHER" id="PTHR43537">
    <property type="entry name" value="TRANSCRIPTIONAL REGULATOR, GNTR FAMILY"/>
    <property type="match status" value="1"/>
</dbReference>
<dbReference type="PROSITE" id="PS50949">
    <property type="entry name" value="HTH_GNTR"/>
    <property type="match status" value="1"/>
</dbReference>
<dbReference type="SUPFAM" id="SSF48008">
    <property type="entry name" value="GntR ligand-binding domain-like"/>
    <property type="match status" value="1"/>
</dbReference>
<dbReference type="InterPro" id="IPR008920">
    <property type="entry name" value="TF_FadR/GntR_C"/>
</dbReference>
<sequence length="245" mass="27983">MLKQTKRLSLVEQVAEQIESLISSGNWPVGSKIPAEPELMEQLQVSRNTLREAIRALTHAGLLKTRQGDGTYVSSSSALGPVLKKRILRSGWLETLEVRHALEKEAASLSAERRDEDDLERMAYCLEQSKIAILAGEADLYARWDVEFHQAIFASSRNGLLIELYDYISDSVQPILVDMFHDVPFHSFHDNHTQLLEAIRKQDSEMAVEMVQQYIRETQEHFKNQNITGGHKQHGEDEFLNQIRT</sequence>
<accession>A0ABQ6GHU2</accession>
<dbReference type="SUPFAM" id="SSF46785">
    <property type="entry name" value="Winged helix' DNA-binding domain"/>
    <property type="match status" value="1"/>
</dbReference>
<keyword evidence="1" id="KW-0805">Transcription regulation</keyword>
<dbReference type="InterPro" id="IPR011711">
    <property type="entry name" value="GntR_C"/>
</dbReference>
<dbReference type="Gene3D" id="1.10.10.10">
    <property type="entry name" value="Winged helix-like DNA-binding domain superfamily/Winged helix DNA-binding domain"/>
    <property type="match status" value="1"/>
</dbReference>
<name>A0ABQ6GHU2_9BACL</name>
<dbReference type="InterPro" id="IPR036390">
    <property type="entry name" value="WH_DNA-bd_sf"/>
</dbReference>
<dbReference type="Pfam" id="PF00392">
    <property type="entry name" value="GntR"/>
    <property type="match status" value="1"/>
</dbReference>
<dbReference type="RefSeq" id="WP_284241212.1">
    <property type="nucleotide sequence ID" value="NZ_BSSQ01000019.1"/>
</dbReference>
<keyword evidence="2" id="KW-0238">DNA-binding</keyword>
<evidence type="ECO:0000259" key="5">
    <source>
        <dbReference type="PROSITE" id="PS50949"/>
    </source>
</evidence>
<feature type="region of interest" description="Disordered" evidence="4">
    <location>
        <begin position="226"/>
        <end position="245"/>
    </location>
</feature>
<proteinExistence type="predicted"/>
<dbReference type="Gene3D" id="1.20.120.530">
    <property type="entry name" value="GntR ligand-binding domain-like"/>
    <property type="match status" value="1"/>
</dbReference>
<gene>
    <name evidence="6" type="ORF">MU1_47850</name>
</gene>
<dbReference type="Proteomes" id="UP001157114">
    <property type="component" value="Unassembled WGS sequence"/>
</dbReference>
<evidence type="ECO:0000256" key="1">
    <source>
        <dbReference type="ARBA" id="ARBA00023015"/>
    </source>
</evidence>
<dbReference type="SMART" id="SM00345">
    <property type="entry name" value="HTH_GNTR"/>
    <property type="match status" value="1"/>
</dbReference>
<feature type="domain" description="HTH gntR-type" evidence="5">
    <location>
        <begin position="8"/>
        <end position="76"/>
    </location>
</feature>
<dbReference type="InterPro" id="IPR000524">
    <property type="entry name" value="Tscrpt_reg_HTH_GntR"/>
</dbReference>
<dbReference type="EMBL" id="BSSQ01000019">
    <property type="protein sequence ID" value="GLX70439.1"/>
    <property type="molecule type" value="Genomic_DNA"/>
</dbReference>
<dbReference type="Pfam" id="PF07729">
    <property type="entry name" value="FCD"/>
    <property type="match status" value="1"/>
</dbReference>